<evidence type="ECO:0000259" key="3">
    <source>
        <dbReference type="PROSITE" id="PS50862"/>
    </source>
</evidence>
<dbReference type="RefSeq" id="WP_011395074.1">
    <property type="nucleotide sequence ID" value="NC_007645.1"/>
</dbReference>
<dbReference type="EMBL" id="CP000155">
    <property type="protein sequence ID" value="ABC27999.1"/>
    <property type="molecule type" value="Genomic_DNA"/>
</dbReference>
<dbReference type="KEGG" id="hch:HCH_01121"/>
<proteinExistence type="predicted"/>
<reference evidence="4 5" key="1">
    <citation type="journal article" date="2005" name="Nucleic Acids Res.">
        <title>Genomic blueprint of Hahella chejuensis, a marine microbe producing an algicidal agent.</title>
        <authorList>
            <person name="Jeong H."/>
            <person name="Yim J.H."/>
            <person name="Lee C."/>
            <person name="Choi S.-H."/>
            <person name="Park Y.K."/>
            <person name="Yoon S.H."/>
            <person name="Hur C.-G."/>
            <person name="Kang H.-Y."/>
            <person name="Kim D."/>
            <person name="Lee H.H."/>
            <person name="Park K.H."/>
            <person name="Park S.-H."/>
            <person name="Park H.-S."/>
            <person name="Lee H.K."/>
            <person name="Oh T.K."/>
            <person name="Kim J.F."/>
        </authorList>
    </citation>
    <scope>NUCLEOTIDE SEQUENCE [LARGE SCALE GENOMIC DNA]</scope>
    <source>
        <strain evidence="4 5">KCTC 2396</strain>
    </source>
</reference>
<dbReference type="AlphaFoldDB" id="Q2SMX5"/>
<dbReference type="GO" id="GO:0006427">
    <property type="term" value="P:histidyl-tRNA aminoacylation"/>
    <property type="evidence" value="ECO:0007669"/>
    <property type="project" value="TreeGrafter"/>
</dbReference>
<comment type="subunit">
    <text evidence="1">Homodimer.</text>
</comment>
<name>Q2SMX5_HAHCH</name>
<dbReference type="HOGENOM" id="CLU_114052_0_0_6"/>
<evidence type="ECO:0000313" key="5">
    <source>
        <dbReference type="Proteomes" id="UP000000238"/>
    </source>
</evidence>
<evidence type="ECO:0000313" key="4">
    <source>
        <dbReference type="EMBL" id="ABC27999.1"/>
    </source>
</evidence>
<dbReference type="OrthoDB" id="9800814at2"/>
<dbReference type="GO" id="GO:0005737">
    <property type="term" value="C:cytoplasm"/>
    <property type="evidence" value="ECO:0007669"/>
    <property type="project" value="InterPro"/>
</dbReference>
<organism evidence="4 5">
    <name type="scientific">Hahella chejuensis (strain KCTC 2396)</name>
    <dbReference type="NCBI Taxonomy" id="349521"/>
    <lineage>
        <taxon>Bacteria</taxon>
        <taxon>Pseudomonadati</taxon>
        <taxon>Pseudomonadota</taxon>
        <taxon>Gammaproteobacteria</taxon>
        <taxon>Oceanospirillales</taxon>
        <taxon>Hahellaceae</taxon>
        <taxon>Hahella</taxon>
    </lineage>
</organism>
<keyword evidence="4" id="KW-0030">Aminoacyl-tRNA synthetase</keyword>
<dbReference type="Pfam" id="PF13393">
    <property type="entry name" value="tRNA-synt_His"/>
    <property type="match status" value="1"/>
</dbReference>
<dbReference type="eggNOG" id="COG0124">
    <property type="taxonomic scope" value="Bacteria"/>
</dbReference>
<dbReference type="Proteomes" id="UP000000238">
    <property type="component" value="Chromosome"/>
</dbReference>
<keyword evidence="5" id="KW-1185">Reference proteome</keyword>
<dbReference type="Gene3D" id="3.30.930.10">
    <property type="entry name" value="Bira Bifunctional Protein, Domain 2"/>
    <property type="match status" value="1"/>
</dbReference>
<evidence type="ECO:0000256" key="2">
    <source>
        <dbReference type="ARBA" id="ARBA00017399"/>
    </source>
</evidence>
<dbReference type="InterPro" id="IPR004516">
    <property type="entry name" value="HisRS/HisZ"/>
</dbReference>
<protein>
    <recommendedName>
        <fullName evidence="2">Histidine--tRNA ligase</fullName>
    </recommendedName>
</protein>
<feature type="domain" description="Aminoacyl-transfer RNA synthetases class-II family profile" evidence="3">
    <location>
        <begin position="33"/>
        <end position="178"/>
    </location>
</feature>
<keyword evidence="4" id="KW-0436">Ligase</keyword>
<dbReference type="PANTHER" id="PTHR43707">
    <property type="entry name" value="HISTIDYL-TRNA SYNTHETASE"/>
    <property type="match status" value="1"/>
</dbReference>
<sequence>MEYKIEGMAKGVRIISGDTAKKRRVLLNQMIALAEASGFEEVILPSIEPSQVYVDKAGEEILGQMYVFPDKKGRSLCLRPEGTATVQMVADKHFKRRKNVRLWYFERCWRYERPQEGRYREFFQFGVEVINPTTPTVRQELIDLAEKMVALQTTEYEVFSAVKRGLSYYMEDGFEISVPKLGAQKQVVGGGAYKQGIGFAIGFDRLMLC</sequence>
<accession>Q2SMX5</accession>
<dbReference type="STRING" id="349521.HCH_01121"/>
<dbReference type="PANTHER" id="PTHR43707:SF1">
    <property type="entry name" value="HISTIDINE--TRNA LIGASE, MITOCHONDRIAL-RELATED"/>
    <property type="match status" value="1"/>
</dbReference>
<dbReference type="InterPro" id="IPR045864">
    <property type="entry name" value="aa-tRNA-synth_II/BPL/LPL"/>
</dbReference>
<dbReference type="PROSITE" id="PS50862">
    <property type="entry name" value="AA_TRNA_LIGASE_II"/>
    <property type="match status" value="1"/>
</dbReference>
<evidence type="ECO:0000256" key="1">
    <source>
        <dbReference type="ARBA" id="ARBA00011738"/>
    </source>
</evidence>
<dbReference type="GO" id="GO:0004821">
    <property type="term" value="F:histidine-tRNA ligase activity"/>
    <property type="evidence" value="ECO:0007669"/>
    <property type="project" value="TreeGrafter"/>
</dbReference>
<dbReference type="InterPro" id="IPR041715">
    <property type="entry name" value="HisRS-like_core"/>
</dbReference>
<gene>
    <name evidence="4" type="ordered locus">HCH_01121</name>
</gene>
<dbReference type="InterPro" id="IPR006195">
    <property type="entry name" value="aa-tRNA-synth_II"/>
</dbReference>
<dbReference type="SUPFAM" id="SSF55681">
    <property type="entry name" value="Class II aaRS and biotin synthetases"/>
    <property type="match status" value="1"/>
</dbReference>